<keyword evidence="15" id="KW-1185">Reference proteome</keyword>
<keyword evidence="10 11" id="KW-0275">Fatty acid biosynthesis</keyword>
<evidence type="ECO:0000256" key="4">
    <source>
        <dbReference type="ARBA" id="ARBA00022692"/>
    </source>
</evidence>
<dbReference type="STRING" id="121224.E0VE43"/>
<evidence type="ECO:0000256" key="12">
    <source>
        <dbReference type="SAM" id="Phobius"/>
    </source>
</evidence>
<dbReference type="GO" id="GO:0006636">
    <property type="term" value="P:unsaturated fatty acid biosynthetic process"/>
    <property type="evidence" value="ECO:0007669"/>
    <property type="project" value="TreeGrafter"/>
</dbReference>
<dbReference type="eggNOG" id="KOG1600">
    <property type="taxonomic scope" value="Eukaryota"/>
</dbReference>
<feature type="transmembrane region" description="Helical" evidence="12">
    <location>
        <begin position="57"/>
        <end position="79"/>
    </location>
</feature>
<evidence type="ECO:0000313" key="13">
    <source>
        <dbReference type="EMBL" id="EEB11649.1"/>
    </source>
</evidence>
<feature type="transmembrane region" description="Helical" evidence="12">
    <location>
        <begin position="32"/>
        <end position="50"/>
    </location>
</feature>
<dbReference type="GO" id="GO:0005789">
    <property type="term" value="C:endoplasmic reticulum membrane"/>
    <property type="evidence" value="ECO:0007669"/>
    <property type="project" value="TreeGrafter"/>
</dbReference>
<dbReference type="GO" id="GO:0005506">
    <property type="term" value="F:iron ion binding"/>
    <property type="evidence" value="ECO:0007669"/>
    <property type="project" value="TreeGrafter"/>
</dbReference>
<dbReference type="KEGG" id="phu:Phum_PHUM128320"/>
<keyword evidence="8" id="KW-0443">Lipid metabolism</keyword>
<dbReference type="EnsemblMetazoa" id="PHUM128320-RA">
    <property type="protein sequence ID" value="PHUM128320-PA"/>
    <property type="gene ID" value="PHUM128320"/>
</dbReference>
<evidence type="ECO:0000256" key="7">
    <source>
        <dbReference type="ARBA" id="ARBA00023002"/>
    </source>
</evidence>
<dbReference type="EMBL" id="AAZO01001499">
    <property type="status" value="NOT_ANNOTATED_CDS"/>
    <property type="molecule type" value="Genomic_DNA"/>
</dbReference>
<reference evidence="13" key="1">
    <citation type="submission" date="2007-04" db="EMBL/GenBank/DDBJ databases">
        <title>Annotation of Pediculus humanus corporis strain USDA.</title>
        <authorList>
            <person name="Kirkness E."/>
            <person name="Hannick L."/>
            <person name="Hass B."/>
            <person name="Bruggner R."/>
            <person name="Lawson D."/>
            <person name="Bidwell S."/>
            <person name="Joardar V."/>
            <person name="Caler E."/>
            <person name="Walenz B."/>
            <person name="Inman J."/>
            <person name="Schobel S."/>
            <person name="Galinsky K."/>
            <person name="Amedeo P."/>
            <person name="Strausberg R."/>
        </authorList>
    </citation>
    <scope>NUCLEOTIDE SEQUENCE</scope>
    <source>
        <strain evidence="13">USDA</strain>
    </source>
</reference>
<evidence type="ECO:0000256" key="6">
    <source>
        <dbReference type="ARBA" id="ARBA00022989"/>
    </source>
</evidence>
<comment type="subcellular location">
    <subcellularLocation>
        <location evidence="1">Membrane</location>
        <topology evidence="1">Multi-pass membrane protein</topology>
    </subcellularLocation>
</comment>
<feature type="transmembrane region" description="Helical" evidence="12">
    <location>
        <begin position="201"/>
        <end position="220"/>
    </location>
</feature>
<dbReference type="CDD" id="cd03505">
    <property type="entry name" value="Delta9-FADS-like"/>
    <property type="match status" value="1"/>
</dbReference>
<evidence type="ECO:0000256" key="5">
    <source>
        <dbReference type="ARBA" id="ARBA00022832"/>
    </source>
</evidence>
<feature type="transmembrane region" description="Helical" evidence="12">
    <location>
        <begin position="91"/>
        <end position="111"/>
    </location>
</feature>
<gene>
    <name evidence="14" type="primary">8233952</name>
    <name evidence="13" type="ORF">Phum_PHUM128320</name>
</gene>
<dbReference type="InParanoid" id="E0VE43"/>
<dbReference type="EC" id="1.14.19.1" evidence="13"/>
<evidence type="ECO:0000256" key="1">
    <source>
        <dbReference type="ARBA" id="ARBA00004141"/>
    </source>
</evidence>
<comment type="domain">
    <text evidence="11">The histidine box domains are involved in binding the catalytic metal ions.</text>
</comment>
<comment type="cofactor">
    <cofactor evidence="11">
        <name>Fe(2+)</name>
        <dbReference type="ChEBI" id="CHEBI:29033"/>
    </cofactor>
</comment>
<proteinExistence type="inferred from homology"/>
<evidence type="ECO:0000256" key="8">
    <source>
        <dbReference type="ARBA" id="ARBA00023098"/>
    </source>
</evidence>
<dbReference type="AlphaFoldDB" id="E0VE43"/>
<name>E0VE43_PEDHC</name>
<evidence type="ECO:0000313" key="15">
    <source>
        <dbReference type="Proteomes" id="UP000009046"/>
    </source>
</evidence>
<dbReference type="VEuPathDB" id="VectorBase:PHUM128320"/>
<dbReference type="GO" id="GO:0004768">
    <property type="term" value="F:stearoyl-CoA 9-desaturase activity"/>
    <property type="evidence" value="ECO:0007669"/>
    <property type="project" value="UniProtKB-EC"/>
</dbReference>
<dbReference type="GeneID" id="8233952"/>
<keyword evidence="9 12" id="KW-0472">Membrane</keyword>
<dbReference type="RefSeq" id="XP_002424387.1">
    <property type="nucleotide sequence ID" value="XM_002424342.1"/>
</dbReference>
<keyword evidence="5" id="KW-0276">Fatty acid metabolism</keyword>
<evidence type="ECO:0000256" key="11">
    <source>
        <dbReference type="RuleBase" id="RU000581"/>
    </source>
</evidence>
<dbReference type="PRINTS" id="PR00075">
    <property type="entry name" value="FACDDSATRASE"/>
</dbReference>
<accession>E0VE43</accession>
<comment type="similarity">
    <text evidence="2 11">Belongs to the fatty acid desaturase type 1 family.</text>
</comment>
<dbReference type="OMA" id="WAHRTFT"/>
<organism>
    <name type="scientific">Pediculus humanus subsp. corporis</name>
    <name type="common">Body louse</name>
    <dbReference type="NCBI Taxonomy" id="121224"/>
    <lineage>
        <taxon>Eukaryota</taxon>
        <taxon>Metazoa</taxon>
        <taxon>Ecdysozoa</taxon>
        <taxon>Arthropoda</taxon>
        <taxon>Hexapoda</taxon>
        <taxon>Insecta</taxon>
        <taxon>Pterygota</taxon>
        <taxon>Neoptera</taxon>
        <taxon>Paraneoptera</taxon>
        <taxon>Psocodea</taxon>
        <taxon>Troctomorpha</taxon>
        <taxon>Phthiraptera</taxon>
        <taxon>Anoplura</taxon>
        <taxon>Pediculidae</taxon>
        <taxon>Pediculus</taxon>
    </lineage>
</organism>
<keyword evidence="6 12" id="KW-1133">Transmembrane helix</keyword>
<sequence length="341" mass="39470">MSDVSKDIPKTETGVTTTTTTTKWSDYNWPKVLLQLHIHLFLAYSLFFLFSAKLLTLGFALFLVGVGLLGATAGAHRLWTHRSYNANKYLRFFLMICHTIGGSGPIYDWVLDHRIHHKFESTEYDPYNKTKGFLYSHIGHKIRQKNPKRETIVKEIDMKDIENDKIVMFQKKFYWVLLAILGVLLPINAPVEYWGEDMLNSFMIMGLFRIPITLHAIWFINSARNVWELKPNDRYFSDSNLMFLITKNHWHAYHYTAPWDCLVGEFGSHNYGTTTVFIKVCAALGLATGLKTVNSKMMTEALERSIDTNKSINDCLLEVLDEYELSKYEDITLDIIQSSRK</sequence>
<dbReference type="PANTHER" id="PTHR11351:SF26">
    <property type="entry name" value="FATTY ACID DESATURASE DOMAIN-CONTAINING PROTEIN"/>
    <property type="match status" value="1"/>
</dbReference>
<keyword evidence="4 11" id="KW-0812">Transmembrane</keyword>
<dbReference type="InterPro" id="IPR015876">
    <property type="entry name" value="Acyl-CoA_DS"/>
</dbReference>
<evidence type="ECO:0000256" key="9">
    <source>
        <dbReference type="ARBA" id="ARBA00023136"/>
    </source>
</evidence>
<evidence type="ECO:0000313" key="14">
    <source>
        <dbReference type="EnsemblMetazoa" id="PHUM128320-PA"/>
    </source>
</evidence>
<dbReference type="EMBL" id="DS235088">
    <property type="protein sequence ID" value="EEB11649.1"/>
    <property type="molecule type" value="Genomic_DNA"/>
</dbReference>
<evidence type="ECO:0000256" key="3">
    <source>
        <dbReference type="ARBA" id="ARBA00022516"/>
    </source>
</evidence>
<reference evidence="14" key="3">
    <citation type="submission" date="2021-02" db="UniProtKB">
        <authorList>
            <consortium name="EnsemblMetazoa"/>
        </authorList>
    </citation>
    <scope>IDENTIFICATION</scope>
    <source>
        <strain evidence="14">USDA</strain>
    </source>
</reference>
<keyword evidence="3 11" id="KW-0444">Lipid biosynthesis</keyword>
<evidence type="ECO:0000256" key="2">
    <source>
        <dbReference type="ARBA" id="ARBA00009295"/>
    </source>
</evidence>
<feature type="transmembrane region" description="Helical" evidence="12">
    <location>
        <begin position="173"/>
        <end position="189"/>
    </location>
</feature>
<protein>
    <submittedName>
        <fullName evidence="13 14">Fatty acid desaturase, putative</fullName>
        <ecNumber evidence="13">1.14.19.1</ecNumber>
    </submittedName>
</protein>
<dbReference type="CTD" id="8233952"/>
<dbReference type="Proteomes" id="UP000009046">
    <property type="component" value="Unassembled WGS sequence"/>
</dbReference>
<evidence type="ECO:0000256" key="10">
    <source>
        <dbReference type="ARBA" id="ARBA00023160"/>
    </source>
</evidence>
<keyword evidence="7 11" id="KW-0560">Oxidoreductase</keyword>
<dbReference type="OrthoDB" id="10260134at2759"/>
<reference evidence="13" key="2">
    <citation type="submission" date="2007-04" db="EMBL/GenBank/DDBJ databases">
        <title>The genome of the human body louse.</title>
        <authorList>
            <consortium name="The Human Body Louse Genome Consortium"/>
            <person name="Kirkness E."/>
            <person name="Walenz B."/>
            <person name="Hass B."/>
            <person name="Bruggner R."/>
            <person name="Strausberg R."/>
        </authorList>
    </citation>
    <scope>NUCLEOTIDE SEQUENCE</scope>
    <source>
        <strain evidence="13">USDA</strain>
    </source>
</reference>
<dbReference type="HOGENOM" id="CLU_027359_0_2_1"/>
<dbReference type="PANTHER" id="PTHR11351">
    <property type="entry name" value="ACYL-COA DESATURASE"/>
    <property type="match status" value="1"/>
</dbReference>